<dbReference type="EMBL" id="BAABHY010000001">
    <property type="protein sequence ID" value="GAA5111183.1"/>
    <property type="molecule type" value="Genomic_DNA"/>
</dbReference>
<dbReference type="RefSeq" id="WP_345490786.1">
    <property type="nucleotide sequence ID" value="NZ_BAABHY010000001.1"/>
</dbReference>
<dbReference type="Gene3D" id="1.20.120.740">
    <property type="entry name" value="YgfB uncharacterised protein family UPF0149, PF03695"/>
    <property type="match status" value="1"/>
</dbReference>
<dbReference type="HAMAP" id="MF_00346">
    <property type="entry name" value="UPF0149"/>
    <property type="match status" value="1"/>
</dbReference>
<comment type="caution">
    <text evidence="3">The sequence shown here is derived from an EMBL/GenBank/DDBJ whole genome shotgun (WGS) entry which is preliminary data.</text>
</comment>
<evidence type="ECO:0000313" key="3">
    <source>
        <dbReference type="EMBL" id="GAA5111183.1"/>
    </source>
</evidence>
<dbReference type="PANTHER" id="PTHR37528:SF1">
    <property type="entry name" value="UPF0149 PROTEIN YGFB"/>
    <property type="match status" value="1"/>
</dbReference>
<reference evidence="4" key="1">
    <citation type="journal article" date="2019" name="Int. J. Syst. Evol. Microbiol.">
        <title>The Global Catalogue of Microorganisms (GCM) 10K type strain sequencing project: providing services to taxonomists for standard genome sequencing and annotation.</title>
        <authorList>
            <consortium name="The Broad Institute Genomics Platform"/>
            <consortium name="The Broad Institute Genome Sequencing Center for Infectious Disease"/>
            <person name="Wu L."/>
            <person name="Ma J."/>
        </authorList>
    </citation>
    <scope>NUCLEOTIDE SEQUENCE [LARGE SCALE GENOMIC DNA]</scope>
    <source>
        <strain evidence="4">JCM 18050</strain>
    </source>
</reference>
<evidence type="ECO:0000256" key="2">
    <source>
        <dbReference type="HAMAP-Rule" id="MF_00346"/>
    </source>
</evidence>
<comment type="similarity">
    <text evidence="1 2">Belongs to the UPF0149 family.</text>
</comment>
<evidence type="ECO:0000313" key="4">
    <source>
        <dbReference type="Proteomes" id="UP001500171"/>
    </source>
</evidence>
<dbReference type="InterPro" id="IPR011978">
    <property type="entry name" value="YgfB-like"/>
</dbReference>
<sequence length="181" mass="20602">MKTDSLLYTSLNNELKSHAIGVNTAELHGFLSGILAGGNHDESWRVLVDDMMNDGKPMANSLSKLITELYHQAKQQLNNDDFEFQLFIRDDELFAQIDDLVGWINHFLLGLGLAQPQLAKVKGDIGEAIYDLRQITQLGYDEDDDQEELAFALEEILEYVRMTVILCHDEFTERDQSTTIH</sequence>
<dbReference type="NCBIfam" id="NF002477">
    <property type="entry name" value="PRK01736.1"/>
    <property type="match status" value="1"/>
</dbReference>
<gene>
    <name evidence="3" type="ORF">GCM10023211_16500</name>
</gene>
<dbReference type="Proteomes" id="UP001500171">
    <property type="component" value="Unassembled WGS sequence"/>
</dbReference>
<dbReference type="InterPro" id="IPR036255">
    <property type="entry name" value="YgfB-like_sf"/>
</dbReference>
<dbReference type="NCBIfam" id="TIGR02292">
    <property type="entry name" value="ygfB_yecA"/>
    <property type="match status" value="1"/>
</dbReference>
<proteinExistence type="inferred from homology"/>
<dbReference type="PANTHER" id="PTHR37528">
    <property type="entry name" value="UPF0149 PROTEIN YGFB"/>
    <property type="match status" value="1"/>
</dbReference>
<keyword evidence="4" id="KW-1185">Reference proteome</keyword>
<dbReference type="SUPFAM" id="SSF101327">
    <property type="entry name" value="YgfB-like"/>
    <property type="match status" value="1"/>
</dbReference>
<evidence type="ECO:0000256" key="1">
    <source>
        <dbReference type="ARBA" id="ARBA00038308"/>
    </source>
</evidence>
<protein>
    <recommendedName>
        <fullName evidence="2">UPF0149 protein GCM10023211_16500</fullName>
    </recommendedName>
</protein>
<organism evidence="3 4">
    <name type="scientific">Orbus sasakiae</name>
    <dbReference type="NCBI Taxonomy" id="1078475"/>
    <lineage>
        <taxon>Bacteria</taxon>
        <taxon>Pseudomonadati</taxon>
        <taxon>Pseudomonadota</taxon>
        <taxon>Gammaproteobacteria</taxon>
        <taxon>Orbales</taxon>
        <taxon>Orbaceae</taxon>
        <taxon>Orbus</taxon>
    </lineage>
</organism>
<accession>A0ABP9N9D6</accession>
<dbReference type="Pfam" id="PF03695">
    <property type="entry name" value="UPF0149"/>
    <property type="match status" value="1"/>
</dbReference>
<name>A0ABP9N9D6_9GAMM</name>